<dbReference type="InterPro" id="IPR028994">
    <property type="entry name" value="Integrin_alpha_N"/>
</dbReference>
<name>A0AAV8V423_9RHOD</name>
<keyword evidence="4" id="KW-1185">Reference proteome</keyword>
<sequence length="434" mass="48271">MHTATICLAILLVQLRPVFGGFLENPEFVKLQTLLPFSQDSARDNMGHYTKVFGDVIIAGAYGNRNWRGKIYVFEKNSGTGLFEPLQELVASHPMTLAYLGLNIDIWEDTIVGGAPYEEPQGEYRSGVVYVWQKGLDGRFHQTQRLIPWDSQRRGYYGYSVAIEGDRLVIGARFTRNEVDRIGEAGKIYVYERMDRNSPFLLVQQLRGTMSRAHWADELRLHGDVLLCGAPRAYGGEGAGYIFHRIDGEWVEVQELRVDTSNGIPVNGDAHLGEGNAISSDGSYMVVGGERRSSEMGENTGAAQLYERNGSSWEFKQHLSPPRGGDLRFGQRLVAMGNFIFISAWTSPEIAPGAGAVYAYIKDTDGIFQLYDTILNPTGQENDNFGKMVDVNAEYLVIGAPKENQVQAAESGAVHVYAIAERASYGLREYLRQS</sequence>
<accession>A0AAV8V423</accession>
<dbReference type="EMBL" id="JAMWBK010000001">
    <property type="protein sequence ID" value="KAJ8908597.1"/>
    <property type="molecule type" value="Genomic_DNA"/>
</dbReference>
<dbReference type="PANTHER" id="PTHR36220">
    <property type="entry name" value="UNNAMED PRODUCT"/>
    <property type="match status" value="1"/>
</dbReference>
<evidence type="ECO:0000256" key="2">
    <source>
        <dbReference type="SAM" id="SignalP"/>
    </source>
</evidence>
<evidence type="ECO:0000313" key="3">
    <source>
        <dbReference type="EMBL" id="KAJ8908597.1"/>
    </source>
</evidence>
<dbReference type="InterPro" id="IPR013517">
    <property type="entry name" value="FG-GAP"/>
</dbReference>
<organism evidence="3 4">
    <name type="scientific">Rhodosorus marinus</name>
    <dbReference type="NCBI Taxonomy" id="101924"/>
    <lineage>
        <taxon>Eukaryota</taxon>
        <taxon>Rhodophyta</taxon>
        <taxon>Stylonematophyceae</taxon>
        <taxon>Stylonematales</taxon>
        <taxon>Stylonemataceae</taxon>
        <taxon>Rhodosorus</taxon>
    </lineage>
</organism>
<evidence type="ECO:0000256" key="1">
    <source>
        <dbReference type="ARBA" id="ARBA00022729"/>
    </source>
</evidence>
<dbReference type="AlphaFoldDB" id="A0AAV8V423"/>
<comment type="caution">
    <text evidence="3">The sequence shown here is derived from an EMBL/GenBank/DDBJ whole genome shotgun (WGS) entry which is preliminary data.</text>
</comment>
<protein>
    <submittedName>
        <fullName evidence="3">Uncharacterized protein</fullName>
    </submittedName>
</protein>
<gene>
    <name evidence="3" type="ORF">NDN08_005302</name>
</gene>
<feature type="chain" id="PRO_5043911318" evidence="2">
    <location>
        <begin position="21"/>
        <end position="434"/>
    </location>
</feature>
<dbReference type="SUPFAM" id="SSF50965">
    <property type="entry name" value="Galactose oxidase, central domain"/>
    <property type="match status" value="1"/>
</dbReference>
<proteinExistence type="predicted"/>
<dbReference type="SUPFAM" id="SSF69318">
    <property type="entry name" value="Integrin alpha N-terminal domain"/>
    <property type="match status" value="1"/>
</dbReference>
<dbReference type="Gene3D" id="2.130.10.130">
    <property type="entry name" value="Integrin alpha, N-terminal"/>
    <property type="match status" value="2"/>
</dbReference>
<dbReference type="PANTHER" id="PTHR36220:SF1">
    <property type="entry name" value="GAMMA TUBULIN COMPLEX COMPONENT C-TERMINAL DOMAIN-CONTAINING PROTEIN"/>
    <property type="match status" value="1"/>
</dbReference>
<evidence type="ECO:0000313" key="4">
    <source>
        <dbReference type="Proteomes" id="UP001157974"/>
    </source>
</evidence>
<dbReference type="Proteomes" id="UP001157974">
    <property type="component" value="Unassembled WGS sequence"/>
</dbReference>
<dbReference type="InterPro" id="IPR011043">
    <property type="entry name" value="Gal_Oxase/kelch_b-propeller"/>
</dbReference>
<reference evidence="3 4" key="1">
    <citation type="journal article" date="2023" name="Nat. Commun.">
        <title>Origin of minicircular mitochondrial genomes in red algae.</title>
        <authorList>
            <person name="Lee Y."/>
            <person name="Cho C.H."/>
            <person name="Lee Y.M."/>
            <person name="Park S.I."/>
            <person name="Yang J.H."/>
            <person name="West J.A."/>
            <person name="Bhattacharya D."/>
            <person name="Yoon H.S."/>
        </authorList>
    </citation>
    <scope>NUCLEOTIDE SEQUENCE [LARGE SCALE GENOMIC DNA]</scope>
    <source>
        <strain evidence="3 4">CCMP1338</strain>
        <tissue evidence="3">Whole cell</tissue>
    </source>
</reference>
<feature type="signal peptide" evidence="2">
    <location>
        <begin position="1"/>
        <end position="20"/>
    </location>
</feature>
<dbReference type="Pfam" id="PF14312">
    <property type="entry name" value="FG-GAP_2"/>
    <property type="match status" value="2"/>
</dbReference>
<keyword evidence="1 2" id="KW-0732">Signal</keyword>